<dbReference type="AlphaFoldDB" id="A0A812XNK9"/>
<keyword evidence="3" id="KW-1185">Reference proteome</keyword>
<evidence type="ECO:0000256" key="1">
    <source>
        <dbReference type="SAM" id="MobiDB-lite"/>
    </source>
</evidence>
<feature type="region of interest" description="Disordered" evidence="1">
    <location>
        <begin position="106"/>
        <end position="126"/>
    </location>
</feature>
<dbReference type="EMBL" id="CAJNJA010037530">
    <property type="protein sequence ID" value="CAE7734614.1"/>
    <property type="molecule type" value="Genomic_DNA"/>
</dbReference>
<dbReference type="Proteomes" id="UP000601435">
    <property type="component" value="Unassembled WGS sequence"/>
</dbReference>
<proteinExistence type="predicted"/>
<comment type="caution">
    <text evidence="2">The sequence shown here is derived from an EMBL/GenBank/DDBJ whole genome shotgun (WGS) entry which is preliminary data.</text>
</comment>
<dbReference type="OrthoDB" id="10331822at2759"/>
<feature type="compositionally biased region" description="Polar residues" evidence="1">
    <location>
        <begin position="111"/>
        <end position="120"/>
    </location>
</feature>
<evidence type="ECO:0000313" key="2">
    <source>
        <dbReference type="EMBL" id="CAE7734614.1"/>
    </source>
</evidence>
<sequence>MERSSLFSISISCPALNLKGTWVLQLAGQAADLVKQCLSQFLDVLRGSGMVTVEKQGDLSVGQVLNIVSGVYEIYEDSDQCNLSLQIRSIEVSLHWRVFLASGQEGHSAPARTNSFTSGFRNGRRS</sequence>
<gene>
    <name evidence="2" type="ORF">SNEC2469_LOCUS21234</name>
</gene>
<protein>
    <submittedName>
        <fullName evidence="2">Uncharacterized protein</fullName>
    </submittedName>
</protein>
<organism evidence="2 3">
    <name type="scientific">Symbiodinium necroappetens</name>
    <dbReference type="NCBI Taxonomy" id="1628268"/>
    <lineage>
        <taxon>Eukaryota</taxon>
        <taxon>Sar</taxon>
        <taxon>Alveolata</taxon>
        <taxon>Dinophyceae</taxon>
        <taxon>Suessiales</taxon>
        <taxon>Symbiodiniaceae</taxon>
        <taxon>Symbiodinium</taxon>
    </lineage>
</organism>
<reference evidence="2" key="1">
    <citation type="submission" date="2021-02" db="EMBL/GenBank/DDBJ databases">
        <authorList>
            <person name="Dougan E. K."/>
            <person name="Rhodes N."/>
            <person name="Thang M."/>
            <person name="Chan C."/>
        </authorList>
    </citation>
    <scope>NUCLEOTIDE SEQUENCE</scope>
</reference>
<evidence type="ECO:0000313" key="3">
    <source>
        <dbReference type="Proteomes" id="UP000601435"/>
    </source>
</evidence>
<accession>A0A812XNK9</accession>
<name>A0A812XNK9_9DINO</name>